<dbReference type="SUPFAM" id="SSF48264">
    <property type="entry name" value="Cytochrome P450"/>
    <property type="match status" value="1"/>
</dbReference>
<keyword evidence="6 7" id="KW-0503">Monooxygenase</keyword>
<reference evidence="8 9" key="1">
    <citation type="submission" date="2017-07" db="EMBL/GenBank/DDBJ databases">
        <title>Complete genome sequence of Actinoalloteichus hoggarensis DSM 45943, type strain of Actinoalloteichus hoggarensis.</title>
        <authorList>
            <person name="Ruckert C."/>
            <person name="Nouioui I."/>
            <person name="Willmese J."/>
            <person name="van Wezel G."/>
            <person name="Klenk H.-P."/>
            <person name="Kalinowski J."/>
            <person name="Zotchev S.B."/>
        </authorList>
    </citation>
    <scope>NUCLEOTIDE SEQUENCE [LARGE SCALE GENOMIC DNA]</scope>
    <source>
        <strain evidence="8 9">DSM 45943</strain>
    </source>
</reference>
<keyword evidence="5 7" id="KW-0408">Iron</keyword>
<dbReference type="AlphaFoldDB" id="A0A221W545"/>
<dbReference type="OrthoDB" id="502624at2"/>
<dbReference type="EC" id="1.14.15.11" evidence="8"/>
<evidence type="ECO:0000256" key="7">
    <source>
        <dbReference type="RuleBase" id="RU000461"/>
    </source>
</evidence>
<dbReference type="Pfam" id="PF00067">
    <property type="entry name" value="p450"/>
    <property type="match status" value="1"/>
</dbReference>
<dbReference type="FunFam" id="1.10.630.10:FF:000018">
    <property type="entry name" value="Cytochrome P450 monooxygenase"/>
    <property type="match status" value="1"/>
</dbReference>
<keyword evidence="4 7" id="KW-0560">Oxidoreductase</keyword>
<evidence type="ECO:0000313" key="8">
    <source>
        <dbReference type="EMBL" id="ASO20667.1"/>
    </source>
</evidence>
<dbReference type="GO" id="GO:0005506">
    <property type="term" value="F:iron ion binding"/>
    <property type="evidence" value="ECO:0007669"/>
    <property type="project" value="InterPro"/>
</dbReference>
<evidence type="ECO:0000313" key="9">
    <source>
        <dbReference type="Proteomes" id="UP000204221"/>
    </source>
</evidence>
<dbReference type="InterPro" id="IPR036396">
    <property type="entry name" value="Cyt_P450_sf"/>
</dbReference>
<evidence type="ECO:0000256" key="1">
    <source>
        <dbReference type="ARBA" id="ARBA00010617"/>
    </source>
</evidence>
<accession>A0A221W545</accession>
<dbReference type="GO" id="GO:0016705">
    <property type="term" value="F:oxidoreductase activity, acting on paired donors, with incorporation or reduction of molecular oxygen"/>
    <property type="evidence" value="ECO:0007669"/>
    <property type="project" value="InterPro"/>
</dbReference>
<keyword evidence="2 7" id="KW-0349">Heme</keyword>
<dbReference type="PANTHER" id="PTHR46696:SF1">
    <property type="entry name" value="CYTOCHROME P450 YJIB-RELATED"/>
    <property type="match status" value="1"/>
</dbReference>
<keyword evidence="9" id="KW-1185">Reference proteome</keyword>
<dbReference type="PANTHER" id="PTHR46696">
    <property type="entry name" value="P450, PUTATIVE (EUROFUNG)-RELATED"/>
    <property type="match status" value="1"/>
</dbReference>
<evidence type="ECO:0000256" key="2">
    <source>
        <dbReference type="ARBA" id="ARBA00022617"/>
    </source>
</evidence>
<evidence type="ECO:0000256" key="3">
    <source>
        <dbReference type="ARBA" id="ARBA00022723"/>
    </source>
</evidence>
<proteinExistence type="inferred from homology"/>
<dbReference type="InterPro" id="IPR002397">
    <property type="entry name" value="Cyt_P450_B"/>
</dbReference>
<gene>
    <name evidence="8" type="ORF">AHOG_15205</name>
</gene>
<evidence type="ECO:0000256" key="4">
    <source>
        <dbReference type="ARBA" id="ARBA00023002"/>
    </source>
</evidence>
<dbReference type="KEGG" id="ahg:AHOG_15205"/>
<organism evidence="8 9">
    <name type="scientific">Actinoalloteichus hoggarensis</name>
    <dbReference type="NCBI Taxonomy" id="1470176"/>
    <lineage>
        <taxon>Bacteria</taxon>
        <taxon>Bacillati</taxon>
        <taxon>Actinomycetota</taxon>
        <taxon>Actinomycetes</taxon>
        <taxon>Pseudonocardiales</taxon>
        <taxon>Pseudonocardiaceae</taxon>
        <taxon>Actinoalloteichus</taxon>
    </lineage>
</organism>
<dbReference type="GO" id="GO:0004497">
    <property type="term" value="F:monooxygenase activity"/>
    <property type="evidence" value="ECO:0007669"/>
    <property type="project" value="UniProtKB-KW"/>
</dbReference>
<keyword evidence="3 7" id="KW-0479">Metal-binding</keyword>
<comment type="similarity">
    <text evidence="1 7">Belongs to the cytochrome P450 family.</text>
</comment>
<evidence type="ECO:0000256" key="5">
    <source>
        <dbReference type="ARBA" id="ARBA00023004"/>
    </source>
</evidence>
<dbReference type="GO" id="GO:0020037">
    <property type="term" value="F:heme binding"/>
    <property type="evidence" value="ECO:0007669"/>
    <property type="project" value="InterPro"/>
</dbReference>
<dbReference type="RefSeq" id="WP_093941957.1">
    <property type="nucleotide sequence ID" value="NZ_CP022521.1"/>
</dbReference>
<name>A0A221W545_9PSEU</name>
<dbReference type="PRINTS" id="PR00359">
    <property type="entry name" value="BP450"/>
</dbReference>
<dbReference type="InterPro" id="IPR001128">
    <property type="entry name" value="Cyt_P450"/>
</dbReference>
<dbReference type="Gene3D" id="1.10.630.10">
    <property type="entry name" value="Cytochrome P450"/>
    <property type="match status" value="1"/>
</dbReference>
<dbReference type="EMBL" id="CP022521">
    <property type="protein sequence ID" value="ASO20667.1"/>
    <property type="molecule type" value="Genomic_DNA"/>
</dbReference>
<dbReference type="Proteomes" id="UP000204221">
    <property type="component" value="Chromosome"/>
</dbReference>
<evidence type="ECO:0000256" key="6">
    <source>
        <dbReference type="ARBA" id="ARBA00023033"/>
    </source>
</evidence>
<sequence length="406" mass="44951">MKADVSMDDLVYPFGRQDADTPALEYAWLREHHPLARVTTTYGTDAWLVTGYETVRSILSDDRFSSRMPVTSGAEMPEPRDDPTRSLFNIDPPDHTRLRRVLAGAFTAAQIQQRRDAMTTLARGLVDELVETRSTADLITCFVVPFTTGVIWDLLAVPPNLRPDFAQWVLDHQAIREPSWDPNPDTNPVLINRISLRRHVEELIAARRDDLGDDVVSRLIKARDAGEIDDDADVVVQLTGLIIAAYEPAFNTLGLALLALLADPERLRSLRSRPEAVPAAIEELLRHLAPTDIGFVRVASEDVEIGTEKVHAGEILILSLESANHDENVFAAADRLVLDRSPNPHMAFGHGRHHCLGAPLARAELAVALTTIAERLPTLRLEVPPESVPRRTALAQLGPLELPVSW</sequence>
<dbReference type="InterPro" id="IPR017972">
    <property type="entry name" value="Cyt_P450_CS"/>
</dbReference>
<dbReference type="PROSITE" id="PS00086">
    <property type="entry name" value="CYTOCHROME_P450"/>
    <property type="match status" value="1"/>
</dbReference>
<protein>
    <submittedName>
        <fullName evidence="8">Pentalenic acid synthase</fullName>
        <ecNumber evidence="8">1.14.15.11</ecNumber>
    </submittedName>
</protein>